<sequence length="730" mass="79373">MGSIDAFLTTWSGARQTYGEGTPQTGEQYDNSSRLTTLATDLEAAAPGSRWTGSAADNYGAVNTEHRRVIGALADLDRRLTAEVDNSARSVDAGRRNLEALRTWVIDAANSVPPGKNAETIRMVIAQKGLAQLQEIMTQSNTESNVTAERIRALKGEFEALGNQKFAGGGDVLDDKAAEDIKKRAEEDVEKALKEGDKDAAGRVQSVLDSITPDQMSGATPLSPAQSAYLSQMQTQQKGMSVKDLKAAEDRLGEHGRIIGDSWQLMTNEDIDFPDAETGEVASGDRKFENLPQSVQDAIKSSGLFSDRQMSDIAAIVKDGDAKFQTGTEIDREMMRKADRMMDAPMFEKSTGQPGDGSRPQYDVVLQDIFDSAGRDHEIVHDHLTGARGDDGQDFMMDVSTHEWNDDGKAAGGLFEWTKDATSPFAAETANVYAEFLGRESDDLLAIDGNRQIGDMNPELVKAFSNGLMPYQEELITDQPSVDTAFQRIDDLHGSMDKTKGLFAVIDSQPDAAKEWNRAAYQEALDLQRSFADYAKENPNIPKGDVRVDDLEASARMLGVIDGGISQETLSNIRNGEMNADQAAENARSAYDLKKDLLRSVFSYAPGGDLVTNALADSFAGDPPDTGDIKFDRDGAITDVGLTSSQQSIAHQYTQAQYTIASQFVSAGNPHIEDRFFDDEGNLKPPKDISTADISIYDAQLTAAMAEHPRILAMMLRFNTSLGQAGGYEE</sequence>
<reference evidence="4" key="1">
    <citation type="submission" date="2016-10" db="EMBL/GenBank/DDBJ databases">
        <authorList>
            <person name="Varghese N."/>
            <person name="Submissions S."/>
        </authorList>
    </citation>
    <scope>NUCLEOTIDE SEQUENCE [LARGE SCALE GENOMIC DNA]</scope>
    <source>
        <strain evidence="4">DSM 45405</strain>
    </source>
</reference>
<dbReference type="Pfam" id="PF23275">
    <property type="entry name" value="TPR_23"/>
    <property type="match status" value="1"/>
</dbReference>
<proteinExistence type="predicted"/>
<evidence type="ECO:0000313" key="4">
    <source>
        <dbReference type="Proteomes" id="UP000182915"/>
    </source>
</evidence>
<organism evidence="3 4">
    <name type="scientific">Mycolicibacterium rutilum</name>
    <name type="common">Mycobacterium rutilum</name>
    <dbReference type="NCBI Taxonomy" id="370526"/>
    <lineage>
        <taxon>Bacteria</taxon>
        <taxon>Bacillati</taxon>
        <taxon>Actinomycetota</taxon>
        <taxon>Actinomycetes</taxon>
        <taxon>Mycobacteriales</taxon>
        <taxon>Mycobacteriaceae</taxon>
        <taxon>Mycolicibacterium</taxon>
    </lineage>
</organism>
<dbReference type="Proteomes" id="UP000182915">
    <property type="component" value="Chromosome I"/>
</dbReference>
<evidence type="ECO:0000313" key="3">
    <source>
        <dbReference type="EMBL" id="SEH60609.1"/>
    </source>
</evidence>
<evidence type="ECO:0000259" key="1">
    <source>
        <dbReference type="Pfam" id="PF18879"/>
    </source>
</evidence>
<feature type="domain" description="TPR repeat" evidence="2">
    <location>
        <begin position="210"/>
        <end position="417"/>
    </location>
</feature>
<dbReference type="OrthoDB" id="1187707at2"/>
<name>A0A1H6JEC7_MYCRU</name>
<keyword evidence="4" id="KW-1185">Reference proteome</keyword>
<dbReference type="InterPro" id="IPR057037">
    <property type="entry name" value="TPR_rep_actino"/>
</dbReference>
<evidence type="ECO:0000259" key="2">
    <source>
        <dbReference type="Pfam" id="PF23275"/>
    </source>
</evidence>
<dbReference type="Pfam" id="PF18879">
    <property type="entry name" value="EspA_EspE"/>
    <property type="match status" value="1"/>
</dbReference>
<dbReference type="RefSeq" id="WP_083406951.1">
    <property type="nucleotide sequence ID" value="NZ_LT629971.1"/>
</dbReference>
<protein>
    <submittedName>
        <fullName evidence="3">Uncharacterized protein</fullName>
    </submittedName>
</protein>
<dbReference type="AlphaFoldDB" id="A0A1H6JEC7"/>
<dbReference type="STRING" id="370526.SAMN04489835_1948"/>
<dbReference type="InterPro" id="IPR043796">
    <property type="entry name" value="ESX-1_EspA/EspE-like"/>
</dbReference>
<gene>
    <name evidence="3" type="ORF">SAMN04489835_1948</name>
</gene>
<accession>A0A1H6JEC7</accession>
<dbReference type="EMBL" id="LT629971">
    <property type="protein sequence ID" value="SEH60609.1"/>
    <property type="molecule type" value="Genomic_DNA"/>
</dbReference>
<feature type="domain" description="ESX-1 secretion-associated protein EspA/EspE-like" evidence="1">
    <location>
        <begin position="19"/>
        <end position="99"/>
    </location>
</feature>